<dbReference type="EMBL" id="BARU01025093">
    <property type="protein sequence ID" value="GAH56895.1"/>
    <property type="molecule type" value="Genomic_DNA"/>
</dbReference>
<accession>X1HIL0</accession>
<dbReference type="Gene3D" id="3.30.450.30">
    <property type="entry name" value="Dynein light chain 2a, cytoplasmic"/>
    <property type="match status" value="1"/>
</dbReference>
<dbReference type="InterPro" id="IPR004942">
    <property type="entry name" value="Roadblock/LAMTOR2_dom"/>
</dbReference>
<protein>
    <recommendedName>
        <fullName evidence="1">Roadblock/LAMTOR2 domain-containing protein</fullName>
    </recommendedName>
</protein>
<sequence length="134" mass="14626">MKGLKKRREFKTSLEELLKDIMDNVEGVKAAQLTADTGQPLASILPSSADDMRLAAMTAALCSLSERAIGEMGLGEFEQSYIKGSKGYLLILHAGEDRVLSVSTTKDIKLAPILYKHYKQLEEGDKIVSSTPPI</sequence>
<proteinExistence type="predicted"/>
<dbReference type="SUPFAM" id="SSF103196">
    <property type="entry name" value="Roadblock/LC7 domain"/>
    <property type="match status" value="1"/>
</dbReference>
<dbReference type="SMART" id="SM00960">
    <property type="entry name" value="Robl_LC7"/>
    <property type="match status" value="1"/>
</dbReference>
<feature type="domain" description="Roadblock/LAMTOR2" evidence="1">
    <location>
        <begin position="14"/>
        <end position="104"/>
    </location>
</feature>
<evidence type="ECO:0000313" key="2">
    <source>
        <dbReference type="EMBL" id="GAH56895.1"/>
    </source>
</evidence>
<evidence type="ECO:0000259" key="1">
    <source>
        <dbReference type="SMART" id="SM00960"/>
    </source>
</evidence>
<comment type="caution">
    <text evidence="2">The sequence shown here is derived from an EMBL/GenBank/DDBJ whole genome shotgun (WGS) entry which is preliminary data.</text>
</comment>
<dbReference type="Pfam" id="PF03259">
    <property type="entry name" value="Robl_LC7"/>
    <property type="match status" value="1"/>
</dbReference>
<reference evidence="2" key="1">
    <citation type="journal article" date="2014" name="Front. Microbiol.">
        <title>High frequency of phylogenetically diverse reductive dehalogenase-homologous genes in deep subseafloor sedimentary metagenomes.</title>
        <authorList>
            <person name="Kawai M."/>
            <person name="Futagami T."/>
            <person name="Toyoda A."/>
            <person name="Takaki Y."/>
            <person name="Nishi S."/>
            <person name="Hori S."/>
            <person name="Arai W."/>
            <person name="Tsubouchi T."/>
            <person name="Morono Y."/>
            <person name="Uchiyama I."/>
            <person name="Ito T."/>
            <person name="Fujiyama A."/>
            <person name="Inagaki F."/>
            <person name="Takami H."/>
        </authorList>
    </citation>
    <scope>NUCLEOTIDE SEQUENCE</scope>
    <source>
        <strain evidence="2">Expedition CK06-06</strain>
    </source>
</reference>
<name>X1HIL0_9ZZZZ</name>
<gene>
    <name evidence="2" type="ORF">S03H2_40470</name>
</gene>
<organism evidence="2">
    <name type="scientific">marine sediment metagenome</name>
    <dbReference type="NCBI Taxonomy" id="412755"/>
    <lineage>
        <taxon>unclassified sequences</taxon>
        <taxon>metagenomes</taxon>
        <taxon>ecological metagenomes</taxon>
    </lineage>
</organism>
<dbReference type="AlphaFoldDB" id="X1HIL0"/>